<dbReference type="InterPro" id="IPR013087">
    <property type="entry name" value="Znf_C2H2_type"/>
</dbReference>
<feature type="region of interest" description="Disordered" evidence="2">
    <location>
        <begin position="38"/>
        <end position="73"/>
    </location>
</feature>
<dbReference type="EMBL" id="RQTK01000218">
    <property type="protein sequence ID" value="RUS84097.1"/>
    <property type="molecule type" value="Genomic_DNA"/>
</dbReference>
<dbReference type="GO" id="GO:0008270">
    <property type="term" value="F:zinc ion binding"/>
    <property type="evidence" value="ECO:0007669"/>
    <property type="project" value="UniProtKB-KW"/>
</dbReference>
<evidence type="ECO:0000256" key="1">
    <source>
        <dbReference type="PROSITE-ProRule" id="PRU00042"/>
    </source>
</evidence>
<feature type="region of interest" description="Disordered" evidence="2">
    <location>
        <begin position="1"/>
        <end position="23"/>
    </location>
</feature>
<feature type="non-terminal residue" evidence="4">
    <location>
        <position position="825"/>
    </location>
</feature>
<dbReference type="SMART" id="SM00355">
    <property type="entry name" value="ZnF_C2H2"/>
    <property type="match status" value="2"/>
</dbReference>
<organism evidence="4 5">
    <name type="scientific">Elysia chlorotica</name>
    <name type="common">Eastern emerald elysia</name>
    <name type="synonym">Sea slug</name>
    <dbReference type="NCBI Taxonomy" id="188477"/>
    <lineage>
        <taxon>Eukaryota</taxon>
        <taxon>Metazoa</taxon>
        <taxon>Spiralia</taxon>
        <taxon>Lophotrochozoa</taxon>
        <taxon>Mollusca</taxon>
        <taxon>Gastropoda</taxon>
        <taxon>Heterobranchia</taxon>
        <taxon>Euthyneura</taxon>
        <taxon>Panpulmonata</taxon>
        <taxon>Sacoglossa</taxon>
        <taxon>Placobranchoidea</taxon>
        <taxon>Plakobranchidae</taxon>
        <taxon>Elysia</taxon>
    </lineage>
</organism>
<feature type="compositionally biased region" description="Low complexity" evidence="2">
    <location>
        <begin position="419"/>
        <end position="433"/>
    </location>
</feature>
<accession>A0A433TRA1</accession>
<feature type="compositionally biased region" description="Polar residues" evidence="2">
    <location>
        <begin position="208"/>
        <end position="217"/>
    </location>
</feature>
<sequence length="825" mass="87680">MSEERETPQEVSPLPDSISNLDSVESVNRCPSVVSAVPNSTKMSAVSAGSGLSLEPGADSPLLPDSSPGCPAADAVLENNAQCKDRTPPSIAPCELLLSGSSTSAFRPFITHNSVLPAAPVSSSSAFREGQPITSTPVSRRSERSTTMPGASPFASLQSFPQTSSPQDSVHQGESNSIVINGSVNDDNDDGRTTASAPPCTPAPEPHQQPQSPFRNNRQIKKIDLLAMSRSRQCDRAENARRDGRLAPSPRKKDEVLRNSGFTFPAGRGFGCPPNLRHTMHHNPNIPLGSEVSPERNANGSSSTASPNVDVVSVDEPQPDPTKCMFSIQFHDFTSGFAAEQMMKCNLCGFVTNNSRFYRRHRRMHSRQCQPNLIHCSLCDYSTSQIRKMREHTISHHHMSHPQNSATVGVSGVSGSGAGSASSSSQTQGPSAAMLDTSEHHLQQPQLQGHLMVSGRGAVNSANLILPLSGPQPLNLAPSGAIVPPPQAPNTQPAASSLGLPTYIPAPLDGVGAPPPHPHPHSNLQHPARSSNILGNYTSERHQQDMASYMQSVLSNLMTPHTNHGNSATSTGLLMQVASGRQVPHVNPHNPTLPSNGGPSVEESFNFRRLWNNNGEATSSNTGSVSMGPANGPGGFFKIKTEPINHNPHHHIGGRAQDLPTSTQKLTRRENRRQSEAFDSESGMDMSSDDPASSPQPPSLQRPRLDAYFGAMDSASNPITTSSLGGGDSYNLVQTSAVNGGGTQCPMPFIKIEFPPHREPCNFNHGNFNSSSNCTERSTTVLVDKEIQCEIISATNGSRANGNLSGSRHIGGRTQSETVSSAGCG</sequence>
<feature type="domain" description="C2H2-type" evidence="3">
    <location>
        <begin position="343"/>
        <end position="370"/>
    </location>
</feature>
<feature type="compositionally biased region" description="Polar residues" evidence="2">
    <location>
        <begin position="296"/>
        <end position="307"/>
    </location>
</feature>
<protein>
    <recommendedName>
        <fullName evidence="3">C2H2-type domain-containing protein</fullName>
    </recommendedName>
</protein>
<feature type="compositionally biased region" description="Low complexity" evidence="2">
    <location>
        <begin position="680"/>
        <end position="693"/>
    </location>
</feature>
<feature type="compositionally biased region" description="Basic and acidic residues" evidence="2">
    <location>
        <begin position="667"/>
        <end position="676"/>
    </location>
</feature>
<gene>
    <name evidence="4" type="ORF">EGW08_008136</name>
</gene>
<dbReference type="STRING" id="188477.A0A433TRA1"/>
<keyword evidence="1" id="KW-0862">Zinc</keyword>
<feature type="region of interest" description="Disordered" evidence="2">
    <location>
        <begin position="395"/>
        <end position="448"/>
    </location>
</feature>
<feature type="compositionally biased region" description="Polar residues" evidence="2">
    <location>
        <begin position="613"/>
        <end position="625"/>
    </location>
</feature>
<feature type="compositionally biased region" description="Polar residues" evidence="2">
    <location>
        <begin position="813"/>
        <end position="825"/>
    </location>
</feature>
<dbReference type="OrthoDB" id="5576026at2759"/>
<keyword evidence="5" id="KW-1185">Reference proteome</keyword>
<dbReference type="AlphaFoldDB" id="A0A433TRA1"/>
<proteinExistence type="predicted"/>
<dbReference type="PROSITE" id="PS50157">
    <property type="entry name" value="ZINC_FINGER_C2H2_2"/>
    <property type="match status" value="1"/>
</dbReference>
<evidence type="ECO:0000259" key="3">
    <source>
        <dbReference type="PROSITE" id="PS50157"/>
    </source>
</evidence>
<feature type="region of interest" description="Disordered" evidence="2">
    <location>
        <begin position="512"/>
        <end position="531"/>
    </location>
</feature>
<feature type="compositionally biased region" description="Basic and acidic residues" evidence="2">
    <location>
        <begin position="232"/>
        <end position="257"/>
    </location>
</feature>
<keyword evidence="1" id="KW-0479">Metal-binding</keyword>
<feature type="compositionally biased region" description="Polar residues" evidence="2">
    <location>
        <begin position="132"/>
        <end position="185"/>
    </location>
</feature>
<reference evidence="4 5" key="1">
    <citation type="submission" date="2019-01" db="EMBL/GenBank/DDBJ databases">
        <title>A draft genome assembly of the solar-powered sea slug Elysia chlorotica.</title>
        <authorList>
            <person name="Cai H."/>
            <person name="Li Q."/>
            <person name="Fang X."/>
            <person name="Li J."/>
            <person name="Curtis N.E."/>
            <person name="Altenburger A."/>
            <person name="Shibata T."/>
            <person name="Feng M."/>
            <person name="Maeda T."/>
            <person name="Schwartz J.A."/>
            <person name="Shigenobu S."/>
            <person name="Lundholm N."/>
            <person name="Nishiyama T."/>
            <person name="Yang H."/>
            <person name="Hasebe M."/>
            <person name="Li S."/>
            <person name="Pierce S.K."/>
            <person name="Wang J."/>
        </authorList>
    </citation>
    <scope>NUCLEOTIDE SEQUENCE [LARGE SCALE GENOMIC DNA]</scope>
    <source>
        <strain evidence="4">EC2010</strain>
        <tissue evidence="4">Whole organism of an adult</tissue>
    </source>
</reference>
<evidence type="ECO:0000313" key="4">
    <source>
        <dbReference type="EMBL" id="RUS84097.1"/>
    </source>
</evidence>
<keyword evidence="1" id="KW-0863">Zinc-finger</keyword>
<comment type="caution">
    <text evidence="4">The sequence shown here is derived from an EMBL/GenBank/DDBJ whole genome shotgun (WGS) entry which is preliminary data.</text>
</comment>
<evidence type="ECO:0000313" key="5">
    <source>
        <dbReference type="Proteomes" id="UP000271974"/>
    </source>
</evidence>
<dbReference type="Proteomes" id="UP000271974">
    <property type="component" value="Unassembled WGS sequence"/>
</dbReference>
<feature type="region of interest" description="Disordered" evidence="2">
    <location>
        <begin position="613"/>
        <end position="703"/>
    </location>
</feature>
<feature type="region of interest" description="Disordered" evidence="2">
    <location>
        <begin position="121"/>
        <end position="312"/>
    </location>
</feature>
<feature type="compositionally biased region" description="Polar residues" evidence="2">
    <location>
        <begin position="522"/>
        <end position="531"/>
    </location>
</feature>
<dbReference type="Gene3D" id="3.30.160.60">
    <property type="entry name" value="Classic Zinc Finger"/>
    <property type="match status" value="1"/>
</dbReference>
<feature type="region of interest" description="Disordered" evidence="2">
    <location>
        <begin position="798"/>
        <end position="825"/>
    </location>
</feature>
<name>A0A433TRA1_ELYCH</name>
<evidence type="ECO:0000256" key="2">
    <source>
        <dbReference type="SAM" id="MobiDB-lite"/>
    </source>
</evidence>